<proteinExistence type="predicted"/>
<accession>A0A0F9DYN8</accession>
<dbReference type="EMBL" id="LAZR01039462">
    <property type="protein sequence ID" value="KKL16948.1"/>
    <property type="molecule type" value="Genomic_DNA"/>
</dbReference>
<dbReference type="AlphaFoldDB" id="A0A0F9DYN8"/>
<evidence type="ECO:0000313" key="1">
    <source>
        <dbReference type="EMBL" id="KKL16948.1"/>
    </source>
</evidence>
<gene>
    <name evidence="1" type="ORF">LCGC14_2490480</name>
</gene>
<comment type="caution">
    <text evidence="1">The sequence shown here is derived from an EMBL/GenBank/DDBJ whole genome shotgun (WGS) entry which is preliminary data.</text>
</comment>
<name>A0A0F9DYN8_9ZZZZ</name>
<reference evidence="1" key="1">
    <citation type="journal article" date="2015" name="Nature">
        <title>Complex archaea that bridge the gap between prokaryotes and eukaryotes.</title>
        <authorList>
            <person name="Spang A."/>
            <person name="Saw J.H."/>
            <person name="Jorgensen S.L."/>
            <person name="Zaremba-Niedzwiedzka K."/>
            <person name="Martijn J."/>
            <person name="Lind A.E."/>
            <person name="van Eijk R."/>
            <person name="Schleper C."/>
            <person name="Guy L."/>
            <person name="Ettema T.J."/>
        </authorList>
    </citation>
    <scope>NUCLEOTIDE SEQUENCE</scope>
</reference>
<protein>
    <submittedName>
        <fullName evidence="1">Uncharacterized protein</fullName>
    </submittedName>
</protein>
<organism evidence="1">
    <name type="scientific">marine sediment metagenome</name>
    <dbReference type="NCBI Taxonomy" id="412755"/>
    <lineage>
        <taxon>unclassified sequences</taxon>
        <taxon>metagenomes</taxon>
        <taxon>ecological metagenomes</taxon>
    </lineage>
</organism>
<sequence>MFYVENVKNRLKIVNVEIFMNKAEQLFEKVGFWNMSCVKISEKQQLEVINNGM</sequence>